<evidence type="ECO:0000313" key="3">
    <source>
        <dbReference type="Proteomes" id="UP000773469"/>
    </source>
</evidence>
<keyword evidence="3" id="KW-1185">Reference proteome</keyword>
<sequence>MEHFLTKVLTRLQDYRSKNGIEHTPYDAKYDQSNNIKAIHFQLSYGLGKFSIERDLANNRIVFKERQWQQWVTVLFFVIMAILNPEQTWLLFAAATINIAVLIIKEIKIVALKRFLFE</sequence>
<keyword evidence="1" id="KW-0472">Membrane</keyword>
<comment type="caution">
    <text evidence="2">The sequence shown here is derived from an EMBL/GenBank/DDBJ whole genome shotgun (WGS) entry which is preliminary data.</text>
</comment>
<reference evidence="2 3" key="1">
    <citation type="submission" date="2021-05" db="EMBL/GenBank/DDBJ databases">
        <title>Molecular characterization for Shewanella algae harboring chromosomal blaOXA-55-like strains isolated from clinical and environment sample.</title>
        <authorList>
            <person name="Ohama Y."/>
            <person name="Aoki K."/>
            <person name="Harada S."/>
            <person name="Moriya K."/>
            <person name="Ishii Y."/>
            <person name="Tateda K."/>
        </authorList>
    </citation>
    <scope>NUCLEOTIDE SEQUENCE [LARGE SCALE GENOMIC DNA]</scope>
    <source>
        <strain evidence="2 3">MBTL60-118</strain>
    </source>
</reference>
<keyword evidence="1" id="KW-1133">Transmembrane helix</keyword>
<feature type="transmembrane region" description="Helical" evidence="1">
    <location>
        <begin position="68"/>
        <end position="83"/>
    </location>
</feature>
<protein>
    <submittedName>
        <fullName evidence="2">Uncharacterized protein</fullName>
    </submittedName>
</protein>
<feature type="transmembrane region" description="Helical" evidence="1">
    <location>
        <begin position="89"/>
        <end position="107"/>
    </location>
</feature>
<organism evidence="2 3">
    <name type="scientific">Shewanella colwelliana</name>
    <name type="common">Alteromonas colwelliana</name>
    <dbReference type="NCBI Taxonomy" id="23"/>
    <lineage>
        <taxon>Bacteria</taxon>
        <taxon>Pseudomonadati</taxon>
        <taxon>Pseudomonadota</taxon>
        <taxon>Gammaproteobacteria</taxon>
        <taxon>Alteromonadales</taxon>
        <taxon>Shewanellaceae</taxon>
        <taxon>Shewanella</taxon>
    </lineage>
</organism>
<dbReference type="RefSeq" id="WP_220756658.1">
    <property type="nucleotide sequence ID" value="NZ_BPEU01000009.1"/>
</dbReference>
<keyword evidence="1" id="KW-0812">Transmembrane</keyword>
<proteinExistence type="predicted"/>
<evidence type="ECO:0000313" key="2">
    <source>
        <dbReference type="EMBL" id="GIU39496.1"/>
    </source>
</evidence>
<accession>A0ABQ4NYN9</accession>
<evidence type="ECO:0000256" key="1">
    <source>
        <dbReference type="SAM" id="Phobius"/>
    </source>
</evidence>
<dbReference type="EMBL" id="BPEU01000009">
    <property type="protein sequence ID" value="GIU39496.1"/>
    <property type="molecule type" value="Genomic_DNA"/>
</dbReference>
<dbReference type="Proteomes" id="UP000773469">
    <property type="component" value="Unassembled WGS sequence"/>
</dbReference>
<name>A0ABQ4NYN9_SHECO</name>
<gene>
    <name evidence="2" type="ORF">TUM3794_14550</name>
</gene>